<name>A0A438C5Z0_VITVI</name>
<evidence type="ECO:0000313" key="2">
    <source>
        <dbReference type="Proteomes" id="UP000288805"/>
    </source>
</evidence>
<gene>
    <name evidence="1" type="ORF">CK203_102663</name>
</gene>
<dbReference type="EMBL" id="QGNW01002516">
    <property type="protein sequence ID" value="RVW18674.1"/>
    <property type="molecule type" value="Genomic_DNA"/>
</dbReference>
<comment type="caution">
    <text evidence="1">The sequence shown here is derived from an EMBL/GenBank/DDBJ whole genome shotgun (WGS) entry which is preliminary data.</text>
</comment>
<sequence length="160" mass="18233">MELLRIAMRAPCHQGRGPYTLHMQTTPFRCVALHIPPGCLTSGILLRRHSIRIFRIRRLTPDRRGGRFNFPGQTYPDPLIALTRRVSQPFCIVLRQPNSEDFSSEDERLGSSSLGMKKASCACHIEYEIAEEAMNFMSYVAEVSRGWDESNARDMGRMTS</sequence>
<proteinExistence type="predicted"/>
<accession>A0A438C5Z0</accession>
<dbReference type="Proteomes" id="UP000288805">
    <property type="component" value="Unassembled WGS sequence"/>
</dbReference>
<organism evidence="1 2">
    <name type="scientific">Vitis vinifera</name>
    <name type="common">Grape</name>
    <dbReference type="NCBI Taxonomy" id="29760"/>
    <lineage>
        <taxon>Eukaryota</taxon>
        <taxon>Viridiplantae</taxon>
        <taxon>Streptophyta</taxon>
        <taxon>Embryophyta</taxon>
        <taxon>Tracheophyta</taxon>
        <taxon>Spermatophyta</taxon>
        <taxon>Magnoliopsida</taxon>
        <taxon>eudicotyledons</taxon>
        <taxon>Gunneridae</taxon>
        <taxon>Pentapetalae</taxon>
        <taxon>rosids</taxon>
        <taxon>Vitales</taxon>
        <taxon>Vitaceae</taxon>
        <taxon>Viteae</taxon>
        <taxon>Vitis</taxon>
    </lineage>
</organism>
<evidence type="ECO:0000313" key="1">
    <source>
        <dbReference type="EMBL" id="RVW18674.1"/>
    </source>
</evidence>
<protein>
    <submittedName>
        <fullName evidence="1">Uncharacterized protein</fullName>
    </submittedName>
</protein>
<reference evidence="1 2" key="1">
    <citation type="journal article" date="2018" name="PLoS Genet.">
        <title>Population sequencing reveals clonal diversity and ancestral inbreeding in the grapevine cultivar Chardonnay.</title>
        <authorList>
            <person name="Roach M.J."/>
            <person name="Johnson D.L."/>
            <person name="Bohlmann J."/>
            <person name="van Vuuren H.J."/>
            <person name="Jones S.J."/>
            <person name="Pretorius I.S."/>
            <person name="Schmidt S.A."/>
            <person name="Borneman A.R."/>
        </authorList>
    </citation>
    <scope>NUCLEOTIDE SEQUENCE [LARGE SCALE GENOMIC DNA]</scope>
    <source>
        <strain evidence="2">cv. Chardonnay</strain>
        <tissue evidence="1">Leaf</tissue>
    </source>
</reference>
<dbReference type="AlphaFoldDB" id="A0A438C5Z0"/>